<comment type="caution">
    <text evidence="2">The sequence shown here is derived from an EMBL/GenBank/DDBJ whole genome shotgun (WGS) entry which is preliminary data.</text>
</comment>
<evidence type="ECO:0000313" key="3">
    <source>
        <dbReference type="Proteomes" id="UP001516061"/>
    </source>
</evidence>
<feature type="signal peptide" evidence="1">
    <location>
        <begin position="1"/>
        <end position="27"/>
    </location>
</feature>
<keyword evidence="3" id="KW-1185">Reference proteome</keyword>
<feature type="chain" id="PRO_5046443405" description="PEP-CTERM sorting domain-containing protein" evidence="1">
    <location>
        <begin position="28"/>
        <end position="210"/>
    </location>
</feature>
<evidence type="ECO:0000313" key="2">
    <source>
        <dbReference type="EMBL" id="NRT55487.1"/>
    </source>
</evidence>
<dbReference type="Proteomes" id="UP001516061">
    <property type="component" value="Unassembled WGS sequence"/>
</dbReference>
<accession>A0ABX2FZR6</accession>
<keyword evidence="1" id="KW-0732">Signal</keyword>
<name>A0ABX2FZR6_9BURK</name>
<dbReference type="RefSeq" id="WP_173804462.1">
    <property type="nucleotide sequence ID" value="NZ_JABSNM010000004.1"/>
</dbReference>
<reference evidence="2 3" key="1">
    <citation type="submission" date="2020-05" db="EMBL/GenBank/DDBJ databases">
        <title>Genomic Encyclopedia of Type Strains, Phase IV (KMG-V): Genome sequencing to study the core and pangenomes of soil and plant-associated prokaryotes.</title>
        <authorList>
            <person name="Whitman W."/>
        </authorList>
    </citation>
    <scope>NUCLEOTIDE SEQUENCE [LARGE SCALE GENOMIC DNA]</scope>
    <source>
        <strain evidence="2 3">C29</strain>
    </source>
</reference>
<proteinExistence type="predicted"/>
<gene>
    <name evidence="2" type="ORF">HNQ01_001199</name>
</gene>
<evidence type="ECO:0008006" key="4">
    <source>
        <dbReference type="Google" id="ProtNLM"/>
    </source>
</evidence>
<evidence type="ECO:0000256" key="1">
    <source>
        <dbReference type="SAM" id="SignalP"/>
    </source>
</evidence>
<organism evidence="2 3">
    <name type="scientific">Sphaerotilus uruguayifluvii</name>
    <dbReference type="NCBI Taxonomy" id="2735897"/>
    <lineage>
        <taxon>Bacteria</taxon>
        <taxon>Pseudomonadati</taxon>
        <taxon>Pseudomonadota</taxon>
        <taxon>Betaproteobacteria</taxon>
        <taxon>Burkholderiales</taxon>
        <taxon>Sphaerotilaceae</taxon>
        <taxon>Sphaerotilus</taxon>
    </lineage>
</organism>
<dbReference type="EMBL" id="JABSNM010000004">
    <property type="protein sequence ID" value="NRT55487.1"/>
    <property type="molecule type" value="Genomic_DNA"/>
</dbReference>
<protein>
    <recommendedName>
        <fullName evidence="4">PEP-CTERM sorting domain-containing protein</fullName>
    </recommendedName>
</protein>
<sequence>MTSTKTSKKMALAAMLLASALALPALAQTRHAATITLDGNWYLQAGQVLNQSSDGIALTGFWYSMGAPQAGSAVWERYESGSQALDPLAGSDTHYSTAYWGGLNLDPGRMLRFGGLDLDRVETTAPLSIDNQSIDSGGGSLAHAYVEVMFSDGLRGRVALAQWSWERTQVLTIDVPAAPVPEPAPAAMLGAGVLALAAGARRRAASGAGD</sequence>